<evidence type="ECO:0000313" key="2">
    <source>
        <dbReference type="EMBL" id="GKT14659.1"/>
    </source>
</evidence>
<protein>
    <submittedName>
        <fullName evidence="2">Uncharacterized protein</fullName>
    </submittedName>
</protein>
<gene>
    <name evidence="2" type="ORF">ADUPG1_010531</name>
</gene>
<keyword evidence="3" id="KW-1185">Reference proteome</keyword>
<feature type="compositionally biased region" description="Low complexity" evidence="1">
    <location>
        <begin position="572"/>
        <end position="584"/>
    </location>
</feature>
<comment type="caution">
    <text evidence="2">The sequence shown here is derived from an EMBL/GenBank/DDBJ whole genome shotgun (WGS) entry which is preliminary data.</text>
</comment>
<accession>A0ABQ5JVE9</accession>
<sequence length="740" mass="82316">SNYGLTSLEHPTKLYCPPQDCTAIPSTRKDSISSYQPLTNVPSNPGLGPSLFIQKSRKKRFKGNERQSSLKMRVKRRKHLSVSSSSAITQLIPHFISLSLSLARSLPISSKIHPDGLCVQLCSALFVRSPPISGESVALLRQLMIYVCILCWTYPPSLHSVHPIAASSHPNRVSSLLPLSSHLLHFNGSSLAHILLHSSSHVRSELGFQAYSQAMSVVMKGGKGFGCEFPIGNEASIVSQEQEKSGISISSTHKFSSHLHCILSSLFVCNEGIDCEKCMGIAKDVICSAVRTSNELSSSFEVRNSCEKWKKEIESLVLGRMKDHVQKLKLNEADKWVSRLDKPSLLSSTPSSTNDSVKPKHKDTIKDRVSIKRSISPSILSFYLSLCVSYEFPIASFMYVCVIRCITEGWQLYGAFQGFDGSDLSMPQRVVQQPRARGRRKERKDDVKESSDIILTLKNGVSRHIHSSMDDSMVASSVLPGFLSPQCSLFSLISPQTSSLLFASLVSLLTHSPGCFSSIPVLIESCKDVVKIWREKETQRERERYRERERGRASRESRTDRARNVRRGRMTSGRSDQSSLPLSSLGDSSLFASHAQPPSHAPSSSPSSSTIELMNDVSLPMDVNEKMISKCIVAVSSFALHNMEWKADIEQYRGVLGESYMFFSNLSAPSSHLLTLVFASLSSFPSPSPSFLSFSASVFHSMLVIVPKNVQLFMENQRLKLYRKHEKDLEIMIQDEEIRV</sequence>
<evidence type="ECO:0000313" key="3">
    <source>
        <dbReference type="Proteomes" id="UP001057375"/>
    </source>
</evidence>
<feature type="compositionally biased region" description="Low complexity" evidence="1">
    <location>
        <begin position="592"/>
        <end position="609"/>
    </location>
</feature>
<feature type="region of interest" description="Disordered" evidence="1">
    <location>
        <begin position="592"/>
        <end position="611"/>
    </location>
</feature>
<feature type="compositionally biased region" description="Basic and acidic residues" evidence="1">
    <location>
        <begin position="538"/>
        <end position="563"/>
    </location>
</feature>
<evidence type="ECO:0000256" key="1">
    <source>
        <dbReference type="SAM" id="MobiDB-lite"/>
    </source>
</evidence>
<proteinExistence type="predicted"/>
<name>A0ABQ5JVE9_9EUKA</name>
<feature type="non-terminal residue" evidence="2">
    <location>
        <position position="740"/>
    </location>
</feature>
<dbReference type="EMBL" id="BQXS01011611">
    <property type="protein sequence ID" value="GKT14659.1"/>
    <property type="molecule type" value="Genomic_DNA"/>
</dbReference>
<dbReference type="Proteomes" id="UP001057375">
    <property type="component" value="Unassembled WGS sequence"/>
</dbReference>
<feature type="region of interest" description="Disordered" evidence="1">
    <location>
        <begin position="538"/>
        <end position="584"/>
    </location>
</feature>
<organism evidence="2 3">
    <name type="scientific">Aduncisulcus paluster</name>
    <dbReference type="NCBI Taxonomy" id="2918883"/>
    <lineage>
        <taxon>Eukaryota</taxon>
        <taxon>Metamonada</taxon>
        <taxon>Carpediemonas-like organisms</taxon>
        <taxon>Aduncisulcus</taxon>
    </lineage>
</organism>
<reference evidence="2" key="1">
    <citation type="submission" date="2022-03" db="EMBL/GenBank/DDBJ databases">
        <title>Draft genome sequence of Aduncisulcus paluster, a free-living microaerophilic Fornicata.</title>
        <authorList>
            <person name="Yuyama I."/>
            <person name="Kume K."/>
            <person name="Tamura T."/>
            <person name="Inagaki Y."/>
            <person name="Hashimoto T."/>
        </authorList>
    </citation>
    <scope>NUCLEOTIDE SEQUENCE</scope>
    <source>
        <strain evidence="2">NY0171</strain>
    </source>
</reference>
<feature type="non-terminal residue" evidence="2">
    <location>
        <position position="1"/>
    </location>
</feature>